<dbReference type="PANTHER" id="PTHR28259:SF1">
    <property type="entry name" value="FLUORIDE EXPORT PROTEIN 1-RELATED"/>
    <property type="match status" value="1"/>
</dbReference>
<dbReference type="GO" id="GO:0005886">
    <property type="term" value="C:plasma membrane"/>
    <property type="evidence" value="ECO:0007669"/>
    <property type="project" value="UniProtKB-SubCell"/>
</dbReference>
<reference evidence="11 12" key="1">
    <citation type="submission" date="2020-04" db="EMBL/GenBank/DDBJ databases">
        <title>Sequencing and Assembly of C. fimi.</title>
        <authorList>
            <person name="Ramsey A.R."/>
        </authorList>
    </citation>
    <scope>NUCLEOTIDE SEQUENCE [LARGE SCALE GENOMIC DNA]</scope>
    <source>
        <strain evidence="11 12">SB</strain>
    </source>
</reference>
<keyword evidence="10" id="KW-0915">Sodium</keyword>
<keyword evidence="4 10" id="KW-1133">Transmembrane helix</keyword>
<feature type="transmembrane region" description="Helical" evidence="10">
    <location>
        <begin position="108"/>
        <end position="129"/>
    </location>
</feature>
<keyword evidence="10" id="KW-0406">Ion transport</keyword>
<keyword evidence="3 10" id="KW-0812">Transmembrane</keyword>
<evidence type="ECO:0000256" key="1">
    <source>
        <dbReference type="ARBA" id="ARBA00004651"/>
    </source>
</evidence>
<evidence type="ECO:0000313" key="11">
    <source>
        <dbReference type="EMBL" id="NMR19143.1"/>
    </source>
</evidence>
<evidence type="ECO:0000256" key="3">
    <source>
        <dbReference type="ARBA" id="ARBA00022692"/>
    </source>
</evidence>
<evidence type="ECO:0000256" key="4">
    <source>
        <dbReference type="ARBA" id="ARBA00022989"/>
    </source>
</evidence>
<keyword evidence="6 10" id="KW-0407">Ion channel</keyword>
<proteinExistence type="inferred from homology"/>
<accession>A0A7Y0QGI8</accession>
<keyword evidence="5 10" id="KW-0472">Membrane</keyword>
<feature type="transmembrane region" description="Helical" evidence="10">
    <location>
        <begin position="44"/>
        <end position="65"/>
    </location>
</feature>
<dbReference type="AlphaFoldDB" id="A0A7Y0QGI8"/>
<keyword evidence="10" id="KW-0813">Transport</keyword>
<dbReference type="Proteomes" id="UP000562124">
    <property type="component" value="Unassembled WGS sequence"/>
</dbReference>
<dbReference type="HAMAP" id="MF_00454">
    <property type="entry name" value="FluC"/>
    <property type="match status" value="1"/>
</dbReference>
<comment type="function">
    <text evidence="9 10">Fluoride-specific ion channel. Important for reducing fluoride concentration in the cell, thus reducing its toxicity.</text>
</comment>
<keyword evidence="12" id="KW-1185">Reference proteome</keyword>
<dbReference type="InterPro" id="IPR003691">
    <property type="entry name" value="FluC"/>
</dbReference>
<evidence type="ECO:0000256" key="8">
    <source>
        <dbReference type="ARBA" id="ARBA00035585"/>
    </source>
</evidence>
<dbReference type="PANTHER" id="PTHR28259">
    <property type="entry name" value="FLUORIDE EXPORT PROTEIN 1-RELATED"/>
    <property type="match status" value="1"/>
</dbReference>
<feature type="binding site" evidence="10">
    <location>
        <position position="83"/>
    </location>
    <ligand>
        <name>Na(+)</name>
        <dbReference type="ChEBI" id="CHEBI:29101"/>
        <note>structural</note>
    </ligand>
</feature>
<keyword evidence="10" id="KW-0479">Metal-binding</keyword>
<comment type="activity regulation">
    <text evidence="10">Na(+) is not transported, but it plays an essential structural role and its presence is essential for fluoride channel function.</text>
</comment>
<comment type="similarity">
    <text evidence="7 10">Belongs to the fluoride channel Fluc/FEX (TC 1.A.43) family.</text>
</comment>
<evidence type="ECO:0000256" key="5">
    <source>
        <dbReference type="ARBA" id="ARBA00023136"/>
    </source>
</evidence>
<feature type="transmembrane region" description="Helical" evidence="10">
    <location>
        <begin position="6"/>
        <end position="24"/>
    </location>
</feature>
<comment type="subcellular location">
    <subcellularLocation>
        <location evidence="1 10">Cell membrane</location>
        <topology evidence="1 10">Multi-pass membrane protein</topology>
    </subcellularLocation>
</comment>
<name>A0A7Y0QGI8_CELFI</name>
<evidence type="ECO:0000256" key="9">
    <source>
        <dbReference type="ARBA" id="ARBA00049940"/>
    </source>
</evidence>
<evidence type="ECO:0000256" key="6">
    <source>
        <dbReference type="ARBA" id="ARBA00023303"/>
    </source>
</evidence>
<dbReference type="RefSeq" id="WP_169323153.1">
    <property type="nucleotide sequence ID" value="NZ_JABCJJ010000002.1"/>
</dbReference>
<protein>
    <recommendedName>
        <fullName evidence="10">Fluoride-specific ion channel FluC</fullName>
    </recommendedName>
</protein>
<organism evidence="11 12">
    <name type="scientific">Cellulomonas fimi</name>
    <dbReference type="NCBI Taxonomy" id="1708"/>
    <lineage>
        <taxon>Bacteria</taxon>
        <taxon>Bacillati</taxon>
        <taxon>Actinomycetota</taxon>
        <taxon>Actinomycetes</taxon>
        <taxon>Micrococcales</taxon>
        <taxon>Cellulomonadaceae</taxon>
        <taxon>Cellulomonas</taxon>
    </lineage>
</organism>
<evidence type="ECO:0000256" key="10">
    <source>
        <dbReference type="HAMAP-Rule" id="MF_00454"/>
    </source>
</evidence>
<sequence length="130" mass="13392">MTELLVALGVGVGAGVGAQLRYAVERVHARARTRRGLTVPTFPWATLTVNVVGSALLGLVAALVVRAGLDARWLTVLGTGVAGGLTTFSTLSLDLVELVRQRRYGTAALDVALHVVLGIGAAVGAFHLVP</sequence>
<comment type="caution">
    <text evidence="11">The sequence shown here is derived from an EMBL/GenBank/DDBJ whole genome shotgun (WGS) entry which is preliminary data.</text>
</comment>
<dbReference type="GO" id="GO:0140114">
    <property type="term" value="P:cellular detoxification of fluoride"/>
    <property type="evidence" value="ECO:0007669"/>
    <property type="project" value="UniProtKB-UniRule"/>
</dbReference>
<feature type="transmembrane region" description="Helical" evidence="10">
    <location>
        <begin position="71"/>
        <end position="96"/>
    </location>
</feature>
<evidence type="ECO:0000313" key="12">
    <source>
        <dbReference type="Proteomes" id="UP000562124"/>
    </source>
</evidence>
<feature type="binding site" evidence="10">
    <location>
        <position position="86"/>
    </location>
    <ligand>
        <name>Na(+)</name>
        <dbReference type="ChEBI" id="CHEBI:29101"/>
        <note>structural</note>
    </ligand>
</feature>
<dbReference type="GO" id="GO:0062054">
    <property type="term" value="F:fluoride channel activity"/>
    <property type="evidence" value="ECO:0007669"/>
    <property type="project" value="UniProtKB-UniRule"/>
</dbReference>
<dbReference type="Pfam" id="PF02537">
    <property type="entry name" value="CRCB"/>
    <property type="match status" value="1"/>
</dbReference>
<dbReference type="EMBL" id="JABCJJ010000002">
    <property type="protein sequence ID" value="NMR19143.1"/>
    <property type="molecule type" value="Genomic_DNA"/>
</dbReference>
<comment type="catalytic activity">
    <reaction evidence="8">
        <text>fluoride(in) = fluoride(out)</text>
        <dbReference type="Rhea" id="RHEA:76159"/>
        <dbReference type="ChEBI" id="CHEBI:17051"/>
    </reaction>
    <physiologicalReaction direction="left-to-right" evidence="8">
        <dbReference type="Rhea" id="RHEA:76160"/>
    </physiologicalReaction>
</comment>
<evidence type="ECO:0000256" key="2">
    <source>
        <dbReference type="ARBA" id="ARBA00022475"/>
    </source>
</evidence>
<keyword evidence="2 10" id="KW-1003">Cell membrane</keyword>
<gene>
    <name evidence="10" type="primary">fluC</name>
    <name evidence="10" type="synonym">crcB</name>
    <name evidence="11" type="ORF">HIR71_02725</name>
</gene>
<evidence type="ECO:0000256" key="7">
    <source>
        <dbReference type="ARBA" id="ARBA00035120"/>
    </source>
</evidence>
<dbReference type="GO" id="GO:0046872">
    <property type="term" value="F:metal ion binding"/>
    <property type="evidence" value="ECO:0007669"/>
    <property type="project" value="UniProtKB-KW"/>
</dbReference>